<evidence type="ECO:0000256" key="4">
    <source>
        <dbReference type="ARBA" id="ARBA00023180"/>
    </source>
</evidence>
<dbReference type="Proteomes" id="UP000050525">
    <property type="component" value="Unassembled WGS sequence"/>
</dbReference>
<evidence type="ECO:0000256" key="3">
    <source>
        <dbReference type="ARBA" id="ARBA00022737"/>
    </source>
</evidence>
<keyword evidence="8" id="KW-1185">Reference proteome</keyword>
<accession>A0A151NKC1</accession>
<gene>
    <name evidence="7" type="ORF">Y1Q_0020946</name>
</gene>
<evidence type="ECO:0000313" key="7">
    <source>
        <dbReference type="EMBL" id="KYO36945.1"/>
    </source>
</evidence>
<reference evidence="7 8" key="1">
    <citation type="journal article" date="2012" name="Genome Biol.">
        <title>Sequencing three crocodilian genomes to illuminate the evolution of archosaurs and amniotes.</title>
        <authorList>
            <person name="St John J.A."/>
            <person name="Braun E.L."/>
            <person name="Isberg S.R."/>
            <person name="Miles L.G."/>
            <person name="Chong A.Y."/>
            <person name="Gongora J."/>
            <person name="Dalzell P."/>
            <person name="Moran C."/>
            <person name="Bed'hom B."/>
            <person name="Abzhanov A."/>
            <person name="Burgess S.C."/>
            <person name="Cooksey A.M."/>
            <person name="Castoe T.A."/>
            <person name="Crawford N.G."/>
            <person name="Densmore L.D."/>
            <person name="Drew J.C."/>
            <person name="Edwards S.V."/>
            <person name="Faircloth B.C."/>
            <person name="Fujita M.K."/>
            <person name="Greenwold M.J."/>
            <person name="Hoffmann F.G."/>
            <person name="Howard J.M."/>
            <person name="Iguchi T."/>
            <person name="Janes D.E."/>
            <person name="Khan S.Y."/>
            <person name="Kohno S."/>
            <person name="de Koning A.J."/>
            <person name="Lance S.L."/>
            <person name="McCarthy F.M."/>
            <person name="McCormack J.E."/>
            <person name="Merchant M.E."/>
            <person name="Peterson D.G."/>
            <person name="Pollock D.D."/>
            <person name="Pourmand N."/>
            <person name="Raney B.J."/>
            <person name="Roessler K.A."/>
            <person name="Sanford J.R."/>
            <person name="Sawyer R.H."/>
            <person name="Schmidt C.J."/>
            <person name="Triplett E.W."/>
            <person name="Tuberville T.D."/>
            <person name="Venegas-Anaya M."/>
            <person name="Howard J.T."/>
            <person name="Jarvis E.D."/>
            <person name="Guillette L.J.Jr."/>
            <person name="Glenn T.C."/>
            <person name="Green R.E."/>
            <person name="Ray D.A."/>
        </authorList>
    </citation>
    <scope>NUCLEOTIDE SEQUENCE [LARGE SCALE GENOMIC DNA]</scope>
    <source>
        <strain evidence="7">KSC_2009_1</strain>
    </source>
</reference>
<dbReference type="STRING" id="8496.A0A151NKC1"/>
<organism evidence="7 8">
    <name type="scientific">Alligator mississippiensis</name>
    <name type="common">American alligator</name>
    <dbReference type="NCBI Taxonomy" id="8496"/>
    <lineage>
        <taxon>Eukaryota</taxon>
        <taxon>Metazoa</taxon>
        <taxon>Chordata</taxon>
        <taxon>Craniata</taxon>
        <taxon>Vertebrata</taxon>
        <taxon>Euteleostomi</taxon>
        <taxon>Archelosauria</taxon>
        <taxon>Archosauria</taxon>
        <taxon>Crocodylia</taxon>
        <taxon>Alligatoridae</taxon>
        <taxon>Alligatorinae</taxon>
        <taxon>Alligator</taxon>
    </lineage>
</organism>
<evidence type="ECO:0000256" key="1">
    <source>
        <dbReference type="ARBA" id="ARBA00022723"/>
    </source>
</evidence>
<dbReference type="AlphaFoldDB" id="A0A151NKC1"/>
<dbReference type="EMBL" id="AKHW03002907">
    <property type="protein sequence ID" value="KYO36945.1"/>
    <property type="molecule type" value="Genomic_DNA"/>
</dbReference>
<dbReference type="InterPro" id="IPR039005">
    <property type="entry name" value="CSPG_rpt"/>
</dbReference>
<dbReference type="GO" id="GO:0009653">
    <property type="term" value="P:anatomical structure morphogenesis"/>
    <property type="evidence" value="ECO:0007669"/>
    <property type="project" value="TreeGrafter"/>
</dbReference>
<sequence length="397" mass="44788">MVYVTENELQFSVPKERDSCKVEVVLNEPVTQRVGKLTPLIFDCHFLPKEVKYIHNGCPLLEEDSVRLRIYRTCLDSCDDKGSHSNFTTPCCIYVHVIYQSPNVSYSERQNYEVEFQAVDSIFKSSSPTMVYFSIRSTETNAPRVAWNVGLDLLEGQSHAITWDALQIVDNGNLDAVQLVVVEGPQHGWITVQGIPVLSFLQRDLFYGLIYYHHLGGEIFQDSFEFILSDSQKPPNLSDIQTVMIHIVPVKDQLPEEVPGTTRQLVVKEIEIAHVTKKYLRFIDAESPDNQLIFIVTKSCFSPTSPGNYDLGKLIFTDNLKSFKKDPAIPALTSFTQHAVTHLKVAYMPPQRERDPDPLFVQLEFSVGDQRGGVVAGLNFNITVMPVDDEAPEGTCL</sequence>
<dbReference type="PROSITE" id="PS51854">
    <property type="entry name" value="CSPG"/>
    <property type="match status" value="1"/>
</dbReference>
<evidence type="ECO:0000256" key="2">
    <source>
        <dbReference type="ARBA" id="ARBA00022729"/>
    </source>
</evidence>
<name>A0A151NKC1_ALLMI</name>
<evidence type="ECO:0000256" key="5">
    <source>
        <dbReference type="PROSITE-ProRule" id="PRU01201"/>
    </source>
</evidence>
<dbReference type="InterPro" id="IPR051561">
    <property type="entry name" value="FRAS1_ECM"/>
</dbReference>
<dbReference type="GO" id="GO:0046872">
    <property type="term" value="F:metal ion binding"/>
    <property type="evidence" value="ECO:0007669"/>
    <property type="project" value="UniProtKB-KW"/>
</dbReference>
<keyword evidence="3" id="KW-0677">Repeat</keyword>
<feature type="repeat" description="CSPG" evidence="5">
    <location>
        <begin position="142"/>
        <end position="229"/>
    </location>
</feature>
<dbReference type="Pfam" id="PF16184">
    <property type="entry name" value="Cadherin_3"/>
    <property type="match status" value="1"/>
</dbReference>
<dbReference type="Pfam" id="PF19309">
    <property type="entry name" value="Frem_N"/>
    <property type="match status" value="1"/>
</dbReference>
<feature type="domain" description="FRAS1-related extracellular matrix protein N-terminal" evidence="6">
    <location>
        <begin position="15"/>
        <end position="71"/>
    </location>
</feature>
<dbReference type="PANTHER" id="PTHR45739:SF3">
    <property type="entry name" value="FRAS-RELATED EXTRACELLULAR MATRIX PROTEIN 1B PRECURSOR"/>
    <property type="match status" value="1"/>
</dbReference>
<comment type="caution">
    <text evidence="7">The sequence shown here is derived from an EMBL/GenBank/DDBJ whole genome shotgun (WGS) entry which is preliminary data.</text>
</comment>
<proteinExistence type="predicted"/>
<evidence type="ECO:0000313" key="8">
    <source>
        <dbReference type="Proteomes" id="UP000050525"/>
    </source>
</evidence>
<dbReference type="InterPro" id="IPR045658">
    <property type="entry name" value="FRAS1-rel_N"/>
</dbReference>
<keyword evidence="4" id="KW-0325">Glycoprotein</keyword>
<dbReference type="PANTHER" id="PTHR45739">
    <property type="entry name" value="MATRIX PROTEIN, PUTATIVE-RELATED"/>
    <property type="match status" value="1"/>
</dbReference>
<evidence type="ECO:0000259" key="6">
    <source>
        <dbReference type="Pfam" id="PF19309"/>
    </source>
</evidence>
<protein>
    <recommendedName>
        <fullName evidence="6">FRAS1-related extracellular matrix protein N-terminal domain-containing protein</fullName>
    </recommendedName>
</protein>
<keyword evidence="1" id="KW-0479">Metal-binding</keyword>
<keyword evidence="2" id="KW-0732">Signal</keyword>